<comment type="caution">
    <text evidence="3">The sequence shown here is derived from an EMBL/GenBank/DDBJ whole genome shotgun (WGS) entry which is preliminary data.</text>
</comment>
<dbReference type="InterPro" id="IPR056021">
    <property type="entry name" value="DUF7600"/>
</dbReference>
<feature type="region of interest" description="Disordered" evidence="1">
    <location>
        <begin position="536"/>
        <end position="612"/>
    </location>
</feature>
<sequence>MSPYVIACAICGWRIFETGAGWRNEFRGLCITPTNDKVNLTGVGLYDDPSGGGFIAPRDPNGRYDDEGYKRPSEDDFSVHRGSSNPLFDLDPNQRRGFAIHDVCWRLLQQALSPSPIALDRVFCVLDSIIDIHGLTKPKWNYASDGHEDSYFPWNLCGGLWEAQDAPWSADPIEVNVQKLLSATMLTEKHPAVPKVDTMASRFTSPNGELSWFYEVHFDTNQGLRDWQLLCQLLTAEKNTLLTPLARRGLENRRHIWSRIANLAPIIMLECHETEQPLKSPWAITGQDFPRDRWKMVAGSLEGKPGFSLTMRSSCRQLQRYKFSLPEDISRVSVSTVVVGYFTYICGLSLSTLSGQTLRVGYSNLNHGNTEQTTHLEPWALTGLNIAVGKSGIHALQCVGPRGPVGDWLGRPGGNPKIRRLGSATGMVALEVGFDGFRLVSIAAVLKDSDREDGHEENDYKLRTSAVWFPELPSTGVNINANFFPHIKSYSQGFNPLIWNRFGGPGGAYLGNLIKISFDGEVIVFQYTRGTIPLESRVFGRPLPPDEDQDDDQDMAHDDDDEMDIDEGDEEDDEGDEEDDEGDEEDDEGDEEDDEDNTDESITETFDIDGPGGERIIAIEVSQHYDPTSRGWRKTDGVVGYIKLYTNYGRSCSFVINDCLQRRWVEEKRTLSAPPGTAITGIYGGLRDTTPVAVGVITEAV</sequence>
<evidence type="ECO:0000256" key="1">
    <source>
        <dbReference type="SAM" id="MobiDB-lite"/>
    </source>
</evidence>
<feature type="domain" description="DUF7600" evidence="2">
    <location>
        <begin position="292"/>
        <end position="444"/>
    </location>
</feature>
<dbReference type="EMBL" id="JAUKTV010000014">
    <property type="protein sequence ID" value="KAK0716722.1"/>
    <property type="molecule type" value="Genomic_DNA"/>
</dbReference>
<feature type="compositionally biased region" description="Basic and acidic residues" evidence="1">
    <location>
        <begin position="60"/>
        <end position="78"/>
    </location>
</feature>
<dbReference type="Proteomes" id="UP001172159">
    <property type="component" value="Unassembled WGS sequence"/>
</dbReference>
<evidence type="ECO:0000259" key="2">
    <source>
        <dbReference type="Pfam" id="PF24539"/>
    </source>
</evidence>
<accession>A0AA40DX06</accession>
<organism evidence="3 4">
    <name type="scientific">Apiosordaria backusii</name>
    <dbReference type="NCBI Taxonomy" id="314023"/>
    <lineage>
        <taxon>Eukaryota</taxon>
        <taxon>Fungi</taxon>
        <taxon>Dikarya</taxon>
        <taxon>Ascomycota</taxon>
        <taxon>Pezizomycotina</taxon>
        <taxon>Sordariomycetes</taxon>
        <taxon>Sordariomycetidae</taxon>
        <taxon>Sordariales</taxon>
        <taxon>Lasiosphaeriaceae</taxon>
        <taxon>Apiosordaria</taxon>
    </lineage>
</organism>
<feature type="compositionally biased region" description="Acidic residues" evidence="1">
    <location>
        <begin position="545"/>
        <end position="602"/>
    </location>
</feature>
<evidence type="ECO:0000313" key="3">
    <source>
        <dbReference type="EMBL" id="KAK0716722.1"/>
    </source>
</evidence>
<feature type="region of interest" description="Disordered" evidence="1">
    <location>
        <begin position="51"/>
        <end position="78"/>
    </location>
</feature>
<dbReference type="AlphaFoldDB" id="A0AA40DX06"/>
<gene>
    <name evidence="3" type="ORF">B0T21DRAFT_415431</name>
</gene>
<name>A0AA40DX06_9PEZI</name>
<dbReference type="Pfam" id="PF24539">
    <property type="entry name" value="DUF7600"/>
    <property type="match status" value="1"/>
</dbReference>
<protein>
    <recommendedName>
        <fullName evidence="2">DUF7600 domain-containing protein</fullName>
    </recommendedName>
</protein>
<reference evidence="3" key="1">
    <citation type="submission" date="2023-06" db="EMBL/GenBank/DDBJ databases">
        <title>Genome-scale phylogeny and comparative genomics of the fungal order Sordariales.</title>
        <authorList>
            <consortium name="Lawrence Berkeley National Laboratory"/>
            <person name="Hensen N."/>
            <person name="Bonometti L."/>
            <person name="Westerberg I."/>
            <person name="Brannstrom I.O."/>
            <person name="Guillou S."/>
            <person name="Cros-Aarteil S."/>
            <person name="Calhoun S."/>
            <person name="Haridas S."/>
            <person name="Kuo A."/>
            <person name="Mondo S."/>
            <person name="Pangilinan J."/>
            <person name="Riley R."/>
            <person name="Labutti K."/>
            <person name="Andreopoulos B."/>
            <person name="Lipzen A."/>
            <person name="Chen C."/>
            <person name="Yanf M."/>
            <person name="Daum C."/>
            <person name="Ng V."/>
            <person name="Clum A."/>
            <person name="Steindorff A."/>
            <person name="Ohm R."/>
            <person name="Martin F."/>
            <person name="Silar P."/>
            <person name="Natvig D."/>
            <person name="Lalanne C."/>
            <person name="Gautier V."/>
            <person name="Ament-Velasquez S.L."/>
            <person name="Kruys A."/>
            <person name="Hutchinson M.I."/>
            <person name="Powell A.J."/>
            <person name="Barry K."/>
            <person name="Miller A.N."/>
            <person name="Grigoriev I.V."/>
            <person name="Debuchy R."/>
            <person name="Gladieux P."/>
            <person name="Thoren M.H."/>
            <person name="Johannesson H."/>
        </authorList>
    </citation>
    <scope>NUCLEOTIDE SEQUENCE</scope>
    <source>
        <strain evidence="3">CBS 540.89</strain>
    </source>
</reference>
<evidence type="ECO:0000313" key="4">
    <source>
        <dbReference type="Proteomes" id="UP001172159"/>
    </source>
</evidence>
<keyword evidence="4" id="KW-1185">Reference proteome</keyword>
<proteinExistence type="predicted"/>